<keyword evidence="4" id="KW-1185">Reference proteome</keyword>
<dbReference type="PANTHER" id="PTHR40465">
    <property type="entry name" value="CHROMOSOME 1, WHOLE GENOME SHOTGUN SEQUENCE"/>
    <property type="match status" value="1"/>
</dbReference>
<name>A0A409YRM2_9AGAR</name>
<dbReference type="STRING" id="231916.A0A409YRM2"/>
<dbReference type="Pfam" id="PF20152">
    <property type="entry name" value="DUF6534"/>
    <property type="match status" value="1"/>
</dbReference>
<feature type="transmembrane region" description="Helical" evidence="1">
    <location>
        <begin position="72"/>
        <end position="89"/>
    </location>
</feature>
<feature type="transmembrane region" description="Helical" evidence="1">
    <location>
        <begin position="98"/>
        <end position="118"/>
    </location>
</feature>
<feature type="transmembrane region" description="Helical" evidence="1">
    <location>
        <begin position="28"/>
        <end position="52"/>
    </location>
</feature>
<sequence length="240" mass="26734">MPDDHRAHTYQQDVYYLSFPDDRLRNKILVYGLYAIEVAQTIVSAIDCCFWFSAGFGNVDQLDSVNFSPADIPMFCAVIASIVQFFYAFRVYMLRRSFLWISLIIASTSLIQLAAGLVTGHLTWIIAGIVCDVIVAGTLTWLLCKSRKESSTRGAGDRILSRLVYLVVQTNALTTLVALVSFIVYTVLPNSMMFAVTMNILGKLYSNALLATMNNRIICRKIELDDIVFQGVGSLLSTNV</sequence>
<feature type="transmembrane region" description="Helical" evidence="1">
    <location>
        <begin position="163"/>
        <end position="185"/>
    </location>
</feature>
<feature type="domain" description="DUF6534" evidence="2">
    <location>
        <begin position="129"/>
        <end position="216"/>
    </location>
</feature>
<evidence type="ECO:0000313" key="4">
    <source>
        <dbReference type="Proteomes" id="UP000284706"/>
    </source>
</evidence>
<dbReference type="InterPro" id="IPR045339">
    <property type="entry name" value="DUF6534"/>
</dbReference>
<dbReference type="OrthoDB" id="3032778at2759"/>
<evidence type="ECO:0000256" key="1">
    <source>
        <dbReference type="SAM" id="Phobius"/>
    </source>
</evidence>
<gene>
    <name evidence="3" type="ORF">CVT26_009234</name>
</gene>
<keyword evidence="1" id="KW-0472">Membrane</keyword>
<organism evidence="3 4">
    <name type="scientific">Gymnopilus dilepis</name>
    <dbReference type="NCBI Taxonomy" id="231916"/>
    <lineage>
        <taxon>Eukaryota</taxon>
        <taxon>Fungi</taxon>
        <taxon>Dikarya</taxon>
        <taxon>Basidiomycota</taxon>
        <taxon>Agaricomycotina</taxon>
        <taxon>Agaricomycetes</taxon>
        <taxon>Agaricomycetidae</taxon>
        <taxon>Agaricales</taxon>
        <taxon>Agaricineae</taxon>
        <taxon>Hymenogastraceae</taxon>
        <taxon>Gymnopilus</taxon>
    </lineage>
</organism>
<dbReference type="AlphaFoldDB" id="A0A409YRM2"/>
<dbReference type="EMBL" id="NHYE01000448">
    <property type="protein sequence ID" value="PPR05661.1"/>
    <property type="molecule type" value="Genomic_DNA"/>
</dbReference>
<dbReference type="Proteomes" id="UP000284706">
    <property type="component" value="Unassembled WGS sequence"/>
</dbReference>
<comment type="caution">
    <text evidence="3">The sequence shown here is derived from an EMBL/GenBank/DDBJ whole genome shotgun (WGS) entry which is preliminary data.</text>
</comment>
<protein>
    <recommendedName>
        <fullName evidence="2">DUF6534 domain-containing protein</fullName>
    </recommendedName>
</protein>
<dbReference type="InParanoid" id="A0A409YRM2"/>
<reference evidence="3 4" key="1">
    <citation type="journal article" date="2018" name="Evol. Lett.">
        <title>Horizontal gene cluster transfer increased hallucinogenic mushroom diversity.</title>
        <authorList>
            <person name="Reynolds H.T."/>
            <person name="Vijayakumar V."/>
            <person name="Gluck-Thaler E."/>
            <person name="Korotkin H.B."/>
            <person name="Matheny P.B."/>
            <person name="Slot J.C."/>
        </authorList>
    </citation>
    <scope>NUCLEOTIDE SEQUENCE [LARGE SCALE GENOMIC DNA]</scope>
    <source>
        <strain evidence="3 4">SRW20</strain>
    </source>
</reference>
<keyword evidence="1" id="KW-0812">Transmembrane</keyword>
<feature type="transmembrane region" description="Helical" evidence="1">
    <location>
        <begin position="124"/>
        <end position="143"/>
    </location>
</feature>
<dbReference type="PANTHER" id="PTHR40465:SF1">
    <property type="entry name" value="DUF6534 DOMAIN-CONTAINING PROTEIN"/>
    <property type="match status" value="1"/>
</dbReference>
<feature type="transmembrane region" description="Helical" evidence="1">
    <location>
        <begin position="191"/>
        <end position="211"/>
    </location>
</feature>
<evidence type="ECO:0000313" key="3">
    <source>
        <dbReference type="EMBL" id="PPR05661.1"/>
    </source>
</evidence>
<accession>A0A409YRM2</accession>
<keyword evidence="1" id="KW-1133">Transmembrane helix</keyword>
<evidence type="ECO:0000259" key="2">
    <source>
        <dbReference type="Pfam" id="PF20152"/>
    </source>
</evidence>
<proteinExistence type="predicted"/>